<dbReference type="Proteomes" id="UP000283530">
    <property type="component" value="Unassembled WGS sequence"/>
</dbReference>
<dbReference type="CDD" id="cd05121">
    <property type="entry name" value="ABC1_ADCK3-like"/>
    <property type="match status" value="1"/>
</dbReference>
<dbReference type="GO" id="GO:0004672">
    <property type="term" value="F:protein kinase activity"/>
    <property type="evidence" value="ECO:0007669"/>
    <property type="project" value="InterPro"/>
</dbReference>
<dbReference type="PANTHER" id="PTHR10566">
    <property type="entry name" value="CHAPERONE-ACTIVITY OF BC1 COMPLEX CABC1 -RELATED"/>
    <property type="match status" value="1"/>
</dbReference>
<sequence length="715" mass="80858">MEVCGPRLSVSSDTNYGCLPFTKASFFGKHHVTLAWKYSVAGRKDPYVSILPCLMPYASQSRQISVLQISNSASGSSRSGTRRLVPLRKRGDKDGIMSSTSLETSNSAMEQLDFERGVCIPFRKYTPATVRNKVLESRGAILSLLARGVEIVWNLGLYWSGLMYDCFIGRDQEIVPYRARQLRNLLCDLGPSFIKAGQVLANRPDIIREDYMNELCILQDDVPPFPNQIAFSIIEEELGQPLEMVFSKISSQTIAAASLGQVYRATLRDSGEDVAIKVQRPEIEPIIYRDLFLFRTLASFLNGFSLQKLGCNAELIVDEFGEKLLEELDYTLEARNIEDFLENFKDDPTVKIPGVYRKLSGSRVLVMEWIDGIRCTDPQAIKEQGIDVNGFLTVGVSAALRQLLEFGLFHGDPHPGNIFAMRDGRIAYVDFGNVAVLSQQNKQILIDAVVHAVNEDYVEMANDFTRLGFLASGTDVSPIIPALEAIWQNSSAKGVADFNFRSVTGKFNQLVYQYPIRIPERFSLVIRSLLTQEGICFKLKPDFKFLEQENFLFQMFDSEQLFSQVAYPYVAKRLLTDPNPALRERLIQVLFKDGVFQWKRLENLITLAKENVSKMSRNPALQVKNTYVPWSYCAIECPISEDGARLFMIDAGIRRQLLLALTEDSKLHIQELVDVYRLVKDDVDLPSVALEFLQDFPAVTRDFMLSWSESILSER</sequence>
<keyword evidence="4" id="KW-1185">Reference proteome</keyword>
<proteinExistence type="inferred from homology"/>
<comment type="caution">
    <text evidence="3">The sequence shown here is derived from an EMBL/GenBank/DDBJ whole genome shotgun (WGS) entry which is preliminary data.</text>
</comment>
<dbReference type="InterPro" id="IPR050154">
    <property type="entry name" value="UbiB_kinase"/>
</dbReference>
<dbReference type="GO" id="GO:0005524">
    <property type="term" value="F:ATP binding"/>
    <property type="evidence" value="ECO:0007669"/>
    <property type="project" value="InterPro"/>
</dbReference>
<dbReference type="Pfam" id="PF03109">
    <property type="entry name" value="ABC1"/>
    <property type="match status" value="1"/>
</dbReference>
<comment type="similarity">
    <text evidence="1">Belongs to the protein kinase superfamily. ADCK protein kinase family.</text>
</comment>
<name>A0A3S3Q5D6_9MAGN</name>
<evidence type="ECO:0000313" key="3">
    <source>
        <dbReference type="EMBL" id="RWR79638.1"/>
    </source>
</evidence>
<dbReference type="SUPFAM" id="SSF56112">
    <property type="entry name" value="Protein kinase-like (PK-like)"/>
    <property type="match status" value="1"/>
</dbReference>
<dbReference type="AlphaFoldDB" id="A0A3S3Q5D6"/>
<dbReference type="EMBL" id="QPKB01000003">
    <property type="protein sequence ID" value="RWR79638.1"/>
    <property type="molecule type" value="Genomic_DNA"/>
</dbReference>
<organism evidence="3 4">
    <name type="scientific">Cinnamomum micranthum f. kanehirae</name>
    <dbReference type="NCBI Taxonomy" id="337451"/>
    <lineage>
        <taxon>Eukaryota</taxon>
        <taxon>Viridiplantae</taxon>
        <taxon>Streptophyta</taxon>
        <taxon>Embryophyta</taxon>
        <taxon>Tracheophyta</taxon>
        <taxon>Spermatophyta</taxon>
        <taxon>Magnoliopsida</taxon>
        <taxon>Magnoliidae</taxon>
        <taxon>Laurales</taxon>
        <taxon>Lauraceae</taxon>
        <taxon>Cinnamomum</taxon>
    </lineage>
</organism>
<dbReference type="InterPro" id="IPR004147">
    <property type="entry name" value="ABC1_dom"/>
</dbReference>
<dbReference type="STRING" id="337451.A0A3S3Q5D6"/>
<dbReference type="PANTHER" id="PTHR10566:SF53">
    <property type="entry name" value="PROTEIN ACTIVITY OF BC1 COMPLEX KINASE 1, CHLOROPLASTIC"/>
    <property type="match status" value="1"/>
</dbReference>
<dbReference type="InterPro" id="IPR000719">
    <property type="entry name" value="Prot_kinase_dom"/>
</dbReference>
<evidence type="ECO:0000256" key="1">
    <source>
        <dbReference type="ARBA" id="ARBA00009670"/>
    </source>
</evidence>
<reference evidence="3 4" key="1">
    <citation type="journal article" date="2019" name="Nat. Plants">
        <title>Stout camphor tree genome fills gaps in understanding of flowering plant genome evolution.</title>
        <authorList>
            <person name="Chaw S.M."/>
            <person name="Liu Y.C."/>
            <person name="Wu Y.W."/>
            <person name="Wang H.Y."/>
            <person name="Lin C.I."/>
            <person name="Wu C.S."/>
            <person name="Ke H.M."/>
            <person name="Chang L.Y."/>
            <person name="Hsu C.Y."/>
            <person name="Yang H.T."/>
            <person name="Sudianto E."/>
            <person name="Hsu M.H."/>
            <person name="Wu K.P."/>
            <person name="Wang L.N."/>
            <person name="Leebens-Mack J.H."/>
            <person name="Tsai I.J."/>
        </authorList>
    </citation>
    <scope>NUCLEOTIDE SEQUENCE [LARGE SCALE GENOMIC DNA]</scope>
    <source>
        <strain evidence="4">cv. Chaw 1501</strain>
        <tissue evidence="3">Young leaves</tissue>
    </source>
</reference>
<evidence type="ECO:0000259" key="2">
    <source>
        <dbReference type="PROSITE" id="PS50011"/>
    </source>
</evidence>
<feature type="domain" description="Protein kinase" evidence="2">
    <location>
        <begin position="248"/>
        <end position="596"/>
    </location>
</feature>
<protein>
    <recommendedName>
        <fullName evidence="2">Protein kinase domain-containing protein</fullName>
    </recommendedName>
</protein>
<dbReference type="OrthoDB" id="427480at2759"/>
<dbReference type="Gene3D" id="1.10.510.10">
    <property type="entry name" value="Transferase(Phosphotransferase) domain 1"/>
    <property type="match status" value="1"/>
</dbReference>
<dbReference type="InterPro" id="IPR011009">
    <property type="entry name" value="Kinase-like_dom_sf"/>
</dbReference>
<evidence type="ECO:0000313" key="4">
    <source>
        <dbReference type="Proteomes" id="UP000283530"/>
    </source>
</evidence>
<gene>
    <name evidence="3" type="ORF">CKAN_00822200</name>
</gene>
<dbReference type="PROSITE" id="PS50011">
    <property type="entry name" value="PROTEIN_KINASE_DOM"/>
    <property type="match status" value="1"/>
</dbReference>
<accession>A0A3S3Q5D6</accession>